<accession>A0A183K553</accession>
<evidence type="ECO:0000313" key="3">
    <source>
        <dbReference type="WBParaSite" id="SCUD_0001012401-mRNA-1"/>
    </source>
</evidence>
<reference evidence="1 2" key="2">
    <citation type="submission" date="2018-11" db="EMBL/GenBank/DDBJ databases">
        <authorList>
            <consortium name="Pathogen Informatics"/>
        </authorList>
    </citation>
    <scope>NUCLEOTIDE SEQUENCE [LARGE SCALE GENOMIC DNA]</scope>
    <source>
        <strain evidence="1">Dakar</strain>
        <strain evidence="2">Dakar, Senegal</strain>
    </source>
</reference>
<keyword evidence="2" id="KW-1185">Reference proteome</keyword>
<evidence type="ECO:0000313" key="1">
    <source>
        <dbReference type="EMBL" id="VDP38522.1"/>
    </source>
</evidence>
<gene>
    <name evidence="1" type="ORF">SCUD_LOCUS10124</name>
</gene>
<protein>
    <submittedName>
        <fullName evidence="3">REJ domain-containing protein</fullName>
    </submittedName>
</protein>
<dbReference type="AlphaFoldDB" id="A0A183K553"/>
<sequence>MKQIHCKKRFVHWKDEMESNNSLYYFVTSSSSSSSSSSCSTLNRSYLKTFSHSLSLISACSSSSTLSSSSSSSSSLPSSLLFSLSNSSSFSSYSSSEKMVFLLNYCSESDMHSSYNSDIITCSKSLMNKQLSDPLSSSSSSSILSNQELTNMKYTKDIVHVKSKLIISYKLN</sequence>
<proteinExistence type="predicted"/>
<dbReference type="EMBL" id="UZAK01033599">
    <property type="protein sequence ID" value="VDP38522.1"/>
    <property type="molecule type" value="Genomic_DNA"/>
</dbReference>
<organism evidence="3">
    <name type="scientific">Schistosoma curassoni</name>
    <dbReference type="NCBI Taxonomy" id="6186"/>
    <lineage>
        <taxon>Eukaryota</taxon>
        <taxon>Metazoa</taxon>
        <taxon>Spiralia</taxon>
        <taxon>Lophotrochozoa</taxon>
        <taxon>Platyhelminthes</taxon>
        <taxon>Trematoda</taxon>
        <taxon>Digenea</taxon>
        <taxon>Strigeidida</taxon>
        <taxon>Schistosomatoidea</taxon>
        <taxon>Schistosomatidae</taxon>
        <taxon>Schistosoma</taxon>
    </lineage>
</organism>
<reference evidence="3" key="1">
    <citation type="submission" date="2016-06" db="UniProtKB">
        <authorList>
            <consortium name="WormBaseParasite"/>
        </authorList>
    </citation>
    <scope>IDENTIFICATION</scope>
</reference>
<evidence type="ECO:0000313" key="2">
    <source>
        <dbReference type="Proteomes" id="UP000279833"/>
    </source>
</evidence>
<name>A0A183K553_9TREM</name>
<dbReference type="WBParaSite" id="SCUD_0001012401-mRNA-1">
    <property type="protein sequence ID" value="SCUD_0001012401-mRNA-1"/>
    <property type="gene ID" value="SCUD_0001012401"/>
</dbReference>
<dbReference type="Proteomes" id="UP000279833">
    <property type="component" value="Unassembled WGS sequence"/>
</dbReference>